<sequence>MNDKHEMRWLDAVNIYVSRFRHCKPYSHTSGQVGWILFCVAGEAIDINISSG</sequence>
<dbReference type="KEGG" id="ssl:SS1G_10935"/>
<dbReference type="EMBL" id="CH476636">
    <property type="protein sequence ID" value="EDN95060.1"/>
    <property type="molecule type" value="Genomic_DNA"/>
</dbReference>
<keyword evidence="2" id="KW-1185">Reference proteome</keyword>
<evidence type="ECO:0000313" key="2">
    <source>
        <dbReference type="Proteomes" id="UP000001312"/>
    </source>
</evidence>
<dbReference type="InParanoid" id="A7F018"/>
<gene>
    <name evidence="1" type="ORF">SS1G_10935</name>
</gene>
<reference evidence="2" key="1">
    <citation type="journal article" date="2011" name="PLoS Genet.">
        <title>Genomic analysis of the necrotrophic fungal pathogens Sclerotinia sclerotiorum and Botrytis cinerea.</title>
        <authorList>
            <person name="Amselem J."/>
            <person name="Cuomo C.A."/>
            <person name="van Kan J.A."/>
            <person name="Viaud M."/>
            <person name="Benito E.P."/>
            <person name="Couloux A."/>
            <person name="Coutinho P.M."/>
            <person name="de Vries R.P."/>
            <person name="Dyer P.S."/>
            <person name="Fillinger S."/>
            <person name="Fournier E."/>
            <person name="Gout L."/>
            <person name="Hahn M."/>
            <person name="Kohn L."/>
            <person name="Lapalu N."/>
            <person name="Plummer K.M."/>
            <person name="Pradier J.M."/>
            <person name="Quevillon E."/>
            <person name="Sharon A."/>
            <person name="Simon A."/>
            <person name="ten Have A."/>
            <person name="Tudzynski B."/>
            <person name="Tudzynski P."/>
            <person name="Wincker P."/>
            <person name="Andrew M."/>
            <person name="Anthouard V."/>
            <person name="Beever R.E."/>
            <person name="Beffa R."/>
            <person name="Benoit I."/>
            <person name="Bouzid O."/>
            <person name="Brault B."/>
            <person name="Chen Z."/>
            <person name="Choquer M."/>
            <person name="Collemare J."/>
            <person name="Cotton P."/>
            <person name="Danchin E.G."/>
            <person name="Da Silva C."/>
            <person name="Gautier A."/>
            <person name="Giraud C."/>
            <person name="Giraud T."/>
            <person name="Gonzalez C."/>
            <person name="Grossetete S."/>
            <person name="Guldener U."/>
            <person name="Henrissat B."/>
            <person name="Howlett B.J."/>
            <person name="Kodira C."/>
            <person name="Kretschmer M."/>
            <person name="Lappartient A."/>
            <person name="Leroch M."/>
            <person name="Levis C."/>
            <person name="Mauceli E."/>
            <person name="Neuveglise C."/>
            <person name="Oeser B."/>
            <person name="Pearson M."/>
            <person name="Poulain J."/>
            <person name="Poussereau N."/>
            <person name="Quesneville H."/>
            <person name="Rascle C."/>
            <person name="Schumacher J."/>
            <person name="Segurens B."/>
            <person name="Sexton A."/>
            <person name="Silva E."/>
            <person name="Sirven C."/>
            <person name="Soanes D.M."/>
            <person name="Talbot N.J."/>
            <person name="Templeton M."/>
            <person name="Yandava C."/>
            <person name="Yarden O."/>
            <person name="Zeng Q."/>
            <person name="Rollins J.A."/>
            <person name="Lebrun M.H."/>
            <person name="Dickman M."/>
        </authorList>
    </citation>
    <scope>NUCLEOTIDE SEQUENCE [LARGE SCALE GENOMIC DNA]</scope>
    <source>
        <strain evidence="2">ATCC 18683 / 1980 / Ss-1</strain>
    </source>
</reference>
<dbReference type="Proteomes" id="UP000001312">
    <property type="component" value="Unassembled WGS sequence"/>
</dbReference>
<organism evidence="1 2">
    <name type="scientific">Sclerotinia sclerotiorum (strain ATCC 18683 / 1980 / Ss-1)</name>
    <name type="common">White mold</name>
    <name type="synonym">Whetzelinia sclerotiorum</name>
    <dbReference type="NCBI Taxonomy" id="665079"/>
    <lineage>
        <taxon>Eukaryota</taxon>
        <taxon>Fungi</taxon>
        <taxon>Dikarya</taxon>
        <taxon>Ascomycota</taxon>
        <taxon>Pezizomycotina</taxon>
        <taxon>Leotiomycetes</taxon>
        <taxon>Helotiales</taxon>
        <taxon>Sclerotiniaceae</taxon>
        <taxon>Sclerotinia</taxon>
    </lineage>
</organism>
<dbReference type="GeneID" id="5484244"/>
<evidence type="ECO:0000313" key="1">
    <source>
        <dbReference type="EMBL" id="EDN95060.1"/>
    </source>
</evidence>
<dbReference type="RefSeq" id="XP_001588488.1">
    <property type="nucleotide sequence ID" value="XM_001588438.1"/>
</dbReference>
<protein>
    <submittedName>
        <fullName evidence="1">Uncharacterized protein</fullName>
    </submittedName>
</protein>
<proteinExistence type="predicted"/>
<accession>A7F018</accession>
<name>A7F018_SCLS1</name>
<dbReference type="AlphaFoldDB" id="A7F018"/>